<evidence type="ECO:0000256" key="2">
    <source>
        <dbReference type="ARBA" id="ARBA00008974"/>
    </source>
</evidence>
<comment type="subcellular location">
    <subcellularLocation>
        <location evidence="1">Membrane</location>
        <topology evidence="1">Multi-pass membrane protein</topology>
    </subcellularLocation>
</comment>
<dbReference type="PANTHER" id="PTHR40267">
    <property type="entry name" value="BLR3294 PROTEIN"/>
    <property type="match status" value="1"/>
</dbReference>
<dbReference type="Gene3D" id="1.10.4160.10">
    <property type="entry name" value="Hydantoin permease"/>
    <property type="match status" value="1"/>
</dbReference>
<evidence type="ECO:0000256" key="4">
    <source>
        <dbReference type="ARBA" id="ARBA00022989"/>
    </source>
</evidence>
<evidence type="ECO:0000256" key="5">
    <source>
        <dbReference type="ARBA" id="ARBA00023136"/>
    </source>
</evidence>
<comment type="caution">
    <text evidence="6">The sequence shown here is derived from an EMBL/GenBank/DDBJ whole genome shotgun (WGS) entry which is preliminary data.</text>
</comment>
<protein>
    <submittedName>
        <fullName evidence="6">Uu.00g138720.m01.CDS01</fullName>
    </submittedName>
</protein>
<name>A0AAI8VPQ1_9PEZI</name>
<keyword evidence="7" id="KW-1185">Reference proteome</keyword>
<dbReference type="GO" id="GO:0022857">
    <property type="term" value="F:transmembrane transporter activity"/>
    <property type="evidence" value="ECO:0007669"/>
    <property type="project" value="InterPro"/>
</dbReference>
<dbReference type="InterPro" id="IPR026286">
    <property type="entry name" value="MaiA/AMDase"/>
</dbReference>
<dbReference type="Pfam" id="PF02133">
    <property type="entry name" value="Transp_cyt_pur"/>
    <property type="match status" value="1"/>
</dbReference>
<sequence>MPLRLGILVPSSNTALEPLTTAILSPLAPEVTVHFSRFFVTKISLEASALSQFDTQGPILAAARLLADARVDVIGWSGTSGGWLGFDADERLCGTITDAFGVPATTSTLALNRALDLLGVKKFALVTPYVDDVQARIVEVYAGAGYEVVAESHLRVSDNVTIAEISEETLDGQVKEVMEKGRGEVQAISTFCTNLKAAQRAWAWEIAKHQHRKVMTIDPSTRNDLVPWLLVISTKNFVTFLGSYLCFVSPIVTAMMVDYRIVRRGNFHIPSRYRPEPSSPYYYTKGVNFRAYAAWPLVSSLFPPKLYPDGEHAHESKSWESMVAMEDFFLDDDPVPAYIKDRTLLSEEPIMVQNVSTQKS</sequence>
<keyword evidence="5" id="KW-0472">Membrane</keyword>
<gene>
    <name evidence="6" type="ORF">KHLLAP_LOCUS9314</name>
</gene>
<dbReference type="Gene3D" id="3.40.50.12500">
    <property type="match status" value="1"/>
</dbReference>
<dbReference type="EMBL" id="CAUWAG010000012">
    <property type="protein sequence ID" value="CAJ2508846.1"/>
    <property type="molecule type" value="Genomic_DNA"/>
</dbReference>
<proteinExistence type="inferred from homology"/>
<evidence type="ECO:0000256" key="1">
    <source>
        <dbReference type="ARBA" id="ARBA00004141"/>
    </source>
</evidence>
<accession>A0AAI8VPQ1</accession>
<evidence type="ECO:0000313" key="6">
    <source>
        <dbReference type="EMBL" id="CAJ2508846.1"/>
    </source>
</evidence>
<organism evidence="6 7">
    <name type="scientific">Anthostomella pinea</name>
    <dbReference type="NCBI Taxonomy" id="933095"/>
    <lineage>
        <taxon>Eukaryota</taxon>
        <taxon>Fungi</taxon>
        <taxon>Dikarya</taxon>
        <taxon>Ascomycota</taxon>
        <taxon>Pezizomycotina</taxon>
        <taxon>Sordariomycetes</taxon>
        <taxon>Xylariomycetidae</taxon>
        <taxon>Xylariales</taxon>
        <taxon>Xylariaceae</taxon>
        <taxon>Anthostomella</taxon>
    </lineage>
</organism>
<keyword evidence="3" id="KW-0812">Transmembrane</keyword>
<keyword evidence="4" id="KW-1133">Transmembrane helix</keyword>
<dbReference type="PANTHER" id="PTHR40267:SF1">
    <property type="entry name" value="BLR3294 PROTEIN"/>
    <property type="match status" value="1"/>
</dbReference>
<dbReference type="GO" id="GO:0016020">
    <property type="term" value="C:membrane"/>
    <property type="evidence" value="ECO:0007669"/>
    <property type="project" value="UniProtKB-SubCell"/>
</dbReference>
<dbReference type="Pfam" id="PF17645">
    <property type="entry name" value="Amdase"/>
    <property type="match status" value="1"/>
</dbReference>
<evidence type="ECO:0000313" key="7">
    <source>
        <dbReference type="Proteomes" id="UP001295740"/>
    </source>
</evidence>
<reference evidence="6" key="1">
    <citation type="submission" date="2023-10" db="EMBL/GenBank/DDBJ databases">
        <authorList>
            <person name="Hackl T."/>
        </authorList>
    </citation>
    <scope>NUCLEOTIDE SEQUENCE</scope>
</reference>
<comment type="similarity">
    <text evidence="2">Belongs to the purine-cytosine permease (2.A.39) family.</text>
</comment>
<dbReference type="InterPro" id="IPR001248">
    <property type="entry name" value="Pur-cyt_permease"/>
</dbReference>
<evidence type="ECO:0000256" key="3">
    <source>
        <dbReference type="ARBA" id="ARBA00022692"/>
    </source>
</evidence>
<dbReference type="InterPro" id="IPR053714">
    <property type="entry name" value="Iso_Racemase_Enz_sf"/>
</dbReference>
<dbReference type="AlphaFoldDB" id="A0AAI8VPQ1"/>
<dbReference type="Proteomes" id="UP001295740">
    <property type="component" value="Unassembled WGS sequence"/>
</dbReference>